<keyword evidence="2" id="KW-0539">Nucleus</keyword>
<dbReference type="SMART" id="SM00542">
    <property type="entry name" value="FYRC"/>
    <property type="match status" value="1"/>
</dbReference>
<proteinExistence type="predicted"/>
<dbReference type="Proteomes" id="UP001439008">
    <property type="component" value="Unassembled WGS sequence"/>
</dbReference>
<organism evidence="3 4">
    <name type="scientific">Bonamia ostreae</name>
    <dbReference type="NCBI Taxonomy" id="126728"/>
    <lineage>
        <taxon>Eukaryota</taxon>
        <taxon>Sar</taxon>
        <taxon>Rhizaria</taxon>
        <taxon>Endomyxa</taxon>
        <taxon>Ascetosporea</taxon>
        <taxon>Haplosporida</taxon>
        <taxon>Bonamia</taxon>
    </lineage>
</organism>
<dbReference type="InterPro" id="IPR003889">
    <property type="entry name" value="FYrich_C"/>
</dbReference>
<dbReference type="Gene3D" id="3.30.160.360">
    <property type="match status" value="1"/>
</dbReference>
<gene>
    <name evidence="3" type="ORF">MHBO_000791</name>
</gene>
<sequence length="133" mass="15297">MITDLGRIVTDHRVGHFHNKKHIFPVGFKSERMFLDCQKPESGEKIKYFSEIVDTGGDFPVFRVRCDKYPNLKFLSATAAGAWNRVIESIKMRKKDLGSSKINGHEIFGYGNKTVKKLYEKLPGFDRCVKLQN</sequence>
<dbReference type="PANTHER" id="PTHR22715">
    <property type="entry name" value="TRANSFORMING GROWTH FACTOR BETA REGULATED GENE 1"/>
    <property type="match status" value="1"/>
</dbReference>
<dbReference type="InterPro" id="IPR003888">
    <property type="entry name" value="FYrich_N"/>
</dbReference>
<dbReference type="PROSITE" id="PS51543">
    <property type="entry name" value="FYRC"/>
    <property type="match status" value="1"/>
</dbReference>
<dbReference type="Pfam" id="PF05964">
    <property type="entry name" value="FYRN"/>
    <property type="match status" value="1"/>
</dbReference>
<evidence type="ECO:0000313" key="3">
    <source>
        <dbReference type="EMBL" id="MES1918896.1"/>
    </source>
</evidence>
<evidence type="ECO:0008006" key="5">
    <source>
        <dbReference type="Google" id="ProtNLM"/>
    </source>
</evidence>
<dbReference type="PANTHER" id="PTHR22715:SF0">
    <property type="entry name" value="TRANSFORMING GROWTH FACTOR BETA REGULATOR 1"/>
    <property type="match status" value="1"/>
</dbReference>
<evidence type="ECO:0000256" key="2">
    <source>
        <dbReference type="ARBA" id="ARBA00023242"/>
    </source>
</evidence>
<protein>
    <recommendedName>
        <fullName evidence="5">LAGLIDADG homing endonuclease</fullName>
    </recommendedName>
</protein>
<accession>A0ABV2AGU2</accession>
<dbReference type="EMBL" id="JBDODL010000150">
    <property type="protein sequence ID" value="MES1918896.1"/>
    <property type="molecule type" value="Genomic_DNA"/>
</dbReference>
<dbReference type="PROSITE" id="PS51542">
    <property type="entry name" value="FYRN"/>
    <property type="match status" value="1"/>
</dbReference>
<reference evidence="3 4" key="1">
    <citation type="journal article" date="2024" name="BMC Biol.">
        <title>Comparative genomics of Ascetosporea gives new insight into the evolutionary basis for animal parasitism in Rhizaria.</title>
        <authorList>
            <person name="Hiltunen Thoren M."/>
            <person name="Onut-Brannstrom I."/>
            <person name="Alfjorden A."/>
            <person name="Peckova H."/>
            <person name="Swords F."/>
            <person name="Hooper C."/>
            <person name="Holzer A.S."/>
            <person name="Bass D."/>
            <person name="Burki F."/>
        </authorList>
    </citation>
    <scope>NUCLEOTIDE SEQUENCE [LARGE SCALE GENOMIC DNA]</scope>
    <source>
        <strain evidence="3">20-A016</strain>
    </source>
</reference>
<comment type="caution">
    <text evidence="3">The sequence shown here is derived from an EMBL/GenBank/DDBJ whole genome shotgun (WGS) entry which is preliminary data.</text>
</comment>
<dbReference type="Pfam" id="PF05965">
    <property type="entry name" value="FYRC"/>
    <property type="match status" value="1"/>
</dbReference>
<evidence type="ECO:0000313" key="4">
    <source>
        <dbReference type="Proteomes" id="UP001439008"/>
    </source>
</evidence>
<keyword evidence="4" id="KW-1185">Reference proteome</keyword>
<dbReference type="InterPro" id="IPR040092">
    <property type="entry name" value="TBRG1"/>
</dbReference>
<evidence type="ECO:0000256" key="1">
    <source>
        <dbReference type="ARBA" id="ARBA00004123"/>
    </source>
</evidence>
<comment type="subcellular location">
    <subcellularLocation>
        <location evidence="1">Nucleus</location>
    </subcellularLocation>
</comment>
<name>A0ABV2AGU2_9EUKA</name>